<protein>
    <submittedName>
        <fullName evidence="2">Leucine rich repeat containing 34</fullName>
    </submittedName>
</protein>
<gene>
    <name evidence="2" type="primary">LRRC34</name>
</gene>
<dbReference type="Pfam" id="PF13516">
    <property type="entry name" value="LRR_6"/>
    <property type="match status" value="6"/>
</dbReference>
<name>A0A7M4EPX6_CROPO</name>
<dbReference type="InterPro" id="IPR052201">
    <property type="entry name" value="LRR-containing_regulator"/>
</dbReference>
<dbReference type="OMA" id="IKNCGMK"/>
<keyword evidence="3" id="KW-1185">Reference proteome</keyword>
<keyword evidence="1" id="KW-0677">Repeat</keyword>
<dbReference type="PANTHER" id="PTHR24111:SF4">
    <property type="entry name" value="LEUCINE-RICH REPEAT-CONTAINING PROTEIN 34"/>
    <property type="match status" value="1"/>
</dbReference>
<reference evidence="2" key="2">
    <citation type="submission" date="2025-09" db="UniProtKB">
        <authorList>
            <consortium name="Ensembl"/>
        </authorList>
    </citation>
    <scope>IDENTIFICATION</scope>
</reference>
<dbReference type="Gene3D" id="3.80.10.10">
    <property type="entry name" value="Ribonuclease Inhibitor"/>
    <property type="match status" value="2"/>
</dbReference>
<organism evidence="2 3">
    <name type="scientific">Crocodylus porosus</name>
    <name type="common">Saltwater crocodile</name>
    <name type="synonym">Estuarine crocodile</name>
    <dbReference type="NCBI Taxonomy" id="8502"/>
    <lineage>
        <taxon>Eukaryota</taxon>
        <taxon>Metazoa</taxon>
        <taxon>Chordata</taxon>
        <taxon>Craniata</taxon>
        <taxon>Vertebrata</taxon>
        <taxon>Euteleostomi</taxon>
        <taxon>Archelosauria</taxon>
        <taxon>Archosauria</taxon>
        <taxon>Crocodylia</taxon>
        <taxon>Longirostres</taxon>
        <taxon>Crocodylidae</taxon>
        <taxon>Crocodylus</taxon>
    </lineage>
</organism>
<dbReference type="Proteomes" id="UP000594220">
    <property type="component" value="Unplaced"/>
</dbReference>
<dbReference type="SUPFAM" id="SSF52047">
    <property type="entry name" value="RNI-like"/>
    <property type="match status" value="1"/>
</dbReference>
<dbReference type="GO" id="GO:0010467">
    <property type="term" value="P:gene expression"/>
    <property type="evidence" value="ECO:0007669"/>
    <property type="project" value="Ensembl"/>
</dbReference>
<dbReference type="GO" id="GO:0000723">
    <property type="term" value="P:telomere maintenance"/>
    <property type="evidence" value="ECO:0007669"/>
    <property type="project" value="Ensembl"/>
</dbReference>
<sequence>MSTLQGLCKQYLQVCQESNQPENPFIAHMLREADKDNIILTKGFTLKIAGNNRLVPVQKITDEDLYENSSLRYLNLMFNEIGTSGAELIAKALHRNEALLYLRMTGNKIRNKGGMYFASMLQVNSTLEKLDLGDCDLGTQSLVAMATVLNQNKAIKAVNLSRPILYSQEEDTTVHIALMLKNNSCLVELHLCKHEIKNFGVEQLCEALYENCSLKYLDLSCNKITRDGVKFLGELLKRNQTLEILDLHSNRIEDDGAIYLSEALALYNGTLQALAVVSNNISGKGLVALSDALKTNTVLSYIYIWGNKFDEATCMAFSDVLKTGRLKPNCTDVDPYEVDGHIYLAELSHGLKKHYYWTPSYGPVVNKDANASLAIGAVSEHL</sequence>
<dbReference type="Ensembl" id="ENSCPRT00005015273.1">
    <property type="protein sequence ID" value="ENSCPRP00005012981.1"/>
    <property type="gene ID" value="ENSCPRG00005009208.1"/>
</dbReference>
<evidence type="ECO:0000313" key="2">
    <source>
        <dbReference type="Ensembl" id="ENSCPRP00005012981.1"/>
    </source>
</evidence>
<dbReference type="AlphaFoldDB" id="A0A7M4EPX6"/>
<proteinExistence type="predicted"/>
<dbReference type="PANTHER" id="PTHR24111">
    <property type="entry name" value="LEUCINE-RICH REPEAT-CONTAINING PROTEIN 34"/>
    <property type="match status" value="1"/>
</dbReference>
<dbReference type="GeneTree" id="ENSGT00940000156456"/>
<reference evidence="2" key="1">
    <citation type="submission" date="2025-08" db="UniProtKB">
        <authorList>
            <consortium name="Ensembl"/>
        </authorList>
    </citation>
    <scope>IDENTIFICATION</scope>
</reference>
<dbReference type="SMART" id="SM00368">
    <property type="entry name" value="LRR_RI"/>
    <property type="match status" value="8"/>
</dbReference>
<dbReference type="InterPro" id="IPR001611">
    <property type="entry name" value="Leu-rich_rpt"/>
</dbReference>
<dbReference type="PROSITE" id="PS51450">
    <property type="entry name" value="LRR"/>
    <property type="match status" value="1"/>
</dbReference>
<accession>A0A7M4EPX6</accession>
<dbReference type="InterPro" id="IPR032675">
    <property type="entry name" value="LRR_dom_sf"/>
</dbReference>
<evidence type="ECO:0000313" key="3">
    <source>
        <dbReference type="Proteomes" id="UP000594220"/>
    </source>
</evidence>
<evidence type="ECO:0000256" key="1">
    <source>
        <dbReference type="ARBA" id="ARBA00022737"/>
    </source>
</evidence>